<sequence>MKLPLVLLASVLLLSSCDGGLIPRGKMTRIVSEIYLSDKYMSSNMELSEGADSLLIYEPILNKYGYDTEDYLRTISYYVERPSKLRTIYTDAQNLLQKELERVNKRLSDVRRVDSLRIVISTQLIDLKPDEERDAGVRSLRWILFPEMDEAWERAAPDTSAVRYDSPVSFHWWKENIRLKTKPFFLYENDRRKIPVDLKLESAPERVRKAG</sequence>
<gene>
    <name evidence="2" type="ORF">SDC9_25715</name>
</gene>
<organism evidence="2">
    <name type="scientific">bioreactor metagenome</name>
    <dbReference type="NCBI Taxonomy" id="1076179"/>
    <lineage>
        <taxon>unclassified sequences</taxon>
        <taxon>metagenomes</taxon>
        <taxon>ecological metagenomes</taxon>
    </lineage>
</organism>
<dbReference type="Pfam" id="PF14129">
    <property type="entry name" value="DUF4296"/>
    <property type="match status" value="1"/>
</dbReference>
<proteinExistence type="predicted"/>
<dbReference type="PROSITE" id="PS51257">
    <property type="entry name" value="PROKAR_LIPOPROTEIN"/>
    <property type="match status" value="1"/>
</dbReference>
<evidence type="ECO:0000313" key="2">
    <source>
        <dbReference type="EMBL" id="MPL79829.1"/>
    </source>
</evidence>
<dbReference type="AlphaFoldDB" id="A0A644ULT4"/>
<comment type="caution">
    <text evidence="2">The sequence shown here is derived from an EMBL/GenBank/DDBJ whole genome shotgun (WGS) entry which is preliminary data.</text>
</comment>
<name>A0A644ULT4_9ZZZZ</name>
<reference evidence="2" key="1">
    <citation type="submission" date="2019-08" db="EMBL/GenBank/DDBJ databases">
        <authorList>
            <person name="Kucharzyk K."/>
            <person name="Murdoch R.W."/>
            <person name="Higgins S."/>
            <person name="Loffler F."/>
        </authorList>
    </citation>
    <scope>NUCLEOTIDE SEQUENCE</scope>
</reference>
<feature type="domain" description="DUF4296" evidence="1">
    <location>
        <begin position="20"/>
        <end position="99"/>
    </location>
</feature>
<evidence type="ECO:0000259" key="1">
    <source>
        <dbReference type="Pfam" id="PF14129"/>
    </source>
</evidence>
<accession>A0A644ULT4</accession>
<dbReference type="EMBL" id="VSSQ01000131">
    <property type="protein sequence ID" value="MPL79829.1"/>
    <property type="molecule type" value="Genomic_DNA"/>
</dbReference>
<dbReference type="InterPro" id="IPR025381">
    <property type="entry name" value="DUF4296"/>
</dbReference>
<protein>
    <recommendedName>
        <fullName evidence="1">DUF4296 domain-containing protein</fullName>
    </recommendedName>
</protein>